<evidence type="ECO:0000256" key="2">
    <source>
        <dbReference type="ARBA" id="ARBA00022723"/>
    </source>
</evidence>
<evidence type="ECO:0000256" key="3">
    <source>
        <dbReference type="ARBA" id="ARBA00022801"/>
    </source>
</evidence>
<keyword evidence="2" id="KW-0479">Metal-binding</keyword>
<protein>
    <submittedName>
        <fullName evidence="7">Mov34/MPN/PAD-1 family protein</fullName>
    </submittedName>
</protein>
<dbReference type="RefSeq" id="WP_190786036.1">
    <property type="nucleotide sequence ID" value="NZ_JACWZZ010000005.1"/>
</dbReference>
<accession>A0ABR8JNB6</accession>
<evidence type="ECO:0000256" key="4">
    <source>
        <dbReference type="ARBA" id="ARBA00022833"/>
    </source>
</evidence>
<keyword evidence="8" id="KW-1185">Reference proteome</keyword>
<evidence type="ECO:0000256" key="1">
    <source>
        <dbReference type="ARBA" id="ARBA00022670"/>
    </source>
</evidence>
<evidence type="ECO:0000313" key="7">
    <source>
        <dbReference type="EMBL" id="MBD2717108.1"/>
    </source>
</evidence>
<dbReference type="EMBL" id="JACWZZ010000005">
    <property type="protein sequence ID" value="MBD2717108.1"/>
    <property type="molecule type" value="Genomic_DNA"/>
</dbReference>
<sequence length="164" mass="18514">MTHFISANKDFNLFLSKKLLEEVVNYCRIAHRNETGGIIIGSYSADLSGATVSKIMGPPVDSRSGFSWFERGTEGVKKAMDDLWQKQQQFYLGEWHYHPYSSPNPSRRDLLQMREVAEDPNFACPEPIMLIAGGNPKKSMLFRAFVFPAGKMVELLPTGEEHEG</sequence>
<comment type="caution">
    <text evidence="7">The sequence shown here is derived from an EMBL/GenBank/DDBJ whole genome shotgun (WGS) entry which is preliminary data.</text>
</comment>
<evidence type="ECO:0000256" key="5">
    <source>
        <dbReference type="ARBA" id="ARBA00023049"/>
    </source>
</evidence>
<keyword evidence="4" id="KW-0862">Zinc</keyword>
<evidence type="ECO:0000259" key="6">
    <source>
        <dbReference type="Pfam" id="PF14464"/>
    </source>
</evidence>
<dbReference type="SUPFAM" id="SSF102712">
    <property type="entry name" value="JAB1/MPN domain"/>
    <property type="match status" value="1"/>
</dbReference>
<dbReference type="Gene3D" id="3.40.140.10">
    <property type="entry name" value="Cytidine Deaminase, domain 2"/>
    <property type="match status" value="1"/>
</dbReference>
<name>A0ABR8JNB6_9BACT</name>
<reference evidence="7 8" key="1">
    <citation type="submission" date="2020-09" db="EMBL/GenBank/DDBJ databases">
        <authorList>
            <person name="Kim M.K."/>
        </authorList>
    </citation>
    <scope>NUCLEOTIDE SEQUENCE [LARGE SCALE GENOMIC DNA]</scope>
    <source>
        <strain evidence="7 8">BT646</strain>
    </source>
</reference>
<feature type="domain" description="JAB" evidence="6">
    <location>
        <begin position="17"/>
        <end position="137"/>
    </location>
</feature>
<keyword evidence="5" id="KW-0482">Metalloprotease</keyword>
<dbReference type="Proteomes" id="UP000642468">
    <property type="component" value="Unassembled WGS sequence"/>
</dbReference>
<proteinExistence type="predicted"/>
<evidence type="ECO:0000313" key="8">
    <source>
        <dbReference type="Proteomes" id="UP000642468"/>
    </source>
</evidence>
<dbReference type="Pfam" id="PF14464">
    <property type="entry name" value="Prok-JAB"/>
    <property type="match status" value="1"/>
</dbReference>
<keyword evidence="3" id="KW-0378">Hydrolase</keyword>
<keyword evidence="1" id="KW-0645">Protease</keyword>
<gene>
    <name evidence="7" type="ORF">IC231_18830</name>
</gene>
<organism evidence="7 8">
    <name type="scientific">Hymenobacter duratus</name>
    <dbReference type="NCBI Taxonomy" id="2771356"/>
    <lineage>
        <taxon>Bacteria</taxon>
        <taxon>Pseudomonadati</taxon>
        <taxon>Bacteroidota</taxon>
        <taxon>Cytophagia</taxon>
        <taxon>Cytophagales</taxon>
        <taxon>Hymenobacteraceae</taxon>
        <taxon>Hymenobacter</taxon>
    </lineage>
</organism>
<dbReference type="InterPro" id="IPR028090">
    <property type="entry name" value="JAB_dom_prok"/>
</dbReference>